<dbReference type="InterPro" id="IPR012337">
    <property type="entry name" value="RNaseH-like_sf"/>
</dbReference>
<dbReference type="Pfam" id="PF13276">
    <property type="entry name" value="HTH_21"/>
    <property type="match status" value="1"/>
</dbReference>
<dbReference type="Pfam" id="PF13683">
    <property type="entry name" value="rve_3"/>
    <property type="match status" value="1"/>
</dbReference>
<gene>
    <name evidence="2" type="ORF">RY67_66</name>
</gene>
<dbReference type="InterPro" id="IPR001584">
    <property type="entry name" value="Integrase_cat-core"/>
</dbReference>
<dbReference type="EMBL" id="CP010411">
    <property type="protein sequence ID" value="ALE08142.1"/>
    <property type="molecule type" value="Genomic_DNA"/>
</dbReference>
<comment type="function">
    <text evidence="1">Involved in the transposition of the insertion sequence.</text>
</comment>
<reference evidence="2 3" key="1">
    <citation type="submission" date="2014-12" db="EMBL/GenBank/DDBJ databases">
        <title>Complete genome sequence of Bifidobacterium longum subsp. infantis BT1.</title>
        <authorList>
            <person name="Kim J.F."/>
            <person name="Kwak M.-J."/>
        </authorList>
    </citation>
    <scope>NUCLEOTIDE SEQUENCE [LARGE SCALE GENOMIC DNA]</scope>
    <source>
        <strain evidence="2 3">BT1</strain>
    </source>
</reference>
<sequence>MIRSDAGRCPVSAQCGILGVAKSTCYWVLEHPEAERADPYEKDVERVWRDSGKVYGARKIRHALEHEGVTLSRRRVNRIMKGNGMAGSCSKAAYRPRPARPNDDPAPDILAREFNGYAPRTHLASDPAYVRVGSSWAYVCLPGDLASRQIAGHSVGVGHDADLVLAAFAALRFPLDEIEVFHTDRGGGFAGERVERVLDVFGVTRSLSRPGNPYDNAVVESTNRLVKKELIHRNVYTNVEQLRSDVNRYVWWYNHQRLHSTLGYLSPVEFTQQGKTL</sequence>
<dbReference type="GO" id="GO:0003676">
    <property type="term" value="F:nucleic acid binding"/>
    <property type="evidence" value="ECO:0007669"/>
    <property type="project" value="InterPro"/>
</dbReference>
<dbReference type="GO" id="GO:0015074">
    <property type="term" value="P:DNA integration"/>
    <property type="evidence" value="ECO:0007669"/>
    <property type="project" value="InterPro"/>
</dbReference>
<evidence type="ECO:0000313" key="2">
    <source>
        <dbReference type="EMBL" id="ALE08142.1"/>
    </source>
</evidence>
<name>A0A0M4MEV9_BIFLI</name>
<dbReference type="PATRIC" id="fig|1682.24.peg.66"/>
<accession>A0A0M4MEV9</accession>
<protein>
    <submittedName>
        <fullName evidence="2">Integrase, catalytic region</fullName>
    </submittedName>
</protein>
<dbReference type="Proteomes" id="UP000067206">
    <property type="component" value="Chromosome"/>
</dbReference>
<proteinExistence type="predicted"/>
<evidence type="ECO:0000313" key="3">
    <source>
        <dbReference type="Proteomes" id="UP000067206"/>
    </source>
</evidence>
<dbReference type="AlphaFoldDB" id="A0A0M4MEV9"/>
<evidence type="ECO:0000256" key="1">
    <source>
        <dbReference type="ARBA" id="ARBA00002286"/>
    </source>
</evidence>
<organism evidence="2 3">
    <name type="scientific">Bifidobacterium longum subsp. infantis</name>
    <dbReference type="NCBI Taxonomy" id="1682"/>
    <lineage>
        <taxon>Bacteria</taxon>
        <taxon>Bacillati</taxon>
        <taxon>Actinomycetota</taxon>
        <taxon>Actinomycetes</taxon>
        <taxon>Bifidobacteriales</taxon>
        <taxon>Bifidobacteriaceae</taxon>
        <taxon>Bifidobacterium</taxon>
    </lineage>
</organism>
<dbReference type="PROSITE" id="PS50994">
    <property type="entry name" value="INTEGRASE"/>
    <property type="match status" value="1"/>
</dbReference>
<dbReference type="NCBIfam" id="NF033516">
    <property type="entry name" value="transpos_IS3"/>
    <property type="match status" value="1"/>
</dbReference>
<dbReference type="Gene3D" id="3.30.420.10">
    <property type="entry name" value="Ribonuclease H-like superfamily/Ribonuclease H"/>
    <property type="match status" value="1"/>
</dbReference>
<dbReference type="SUPFAM" id="SSF53098">
    <property type="entry name" value="Ribonuclease H-like"/>
    <property type="match status" value="1"/>
</dbReference>
<dbReference type="InterPro" id="IPR048020">
    <property type="entry name" value="Transpos_IS3"/>
</dbReference>
<dbReference type="InterPro" id="IPR036397">
    <property type="entry name" value="RNaseH_sf"/>
</dbReference>
<dbReference type="InterPro" id="IPR050900">
    <property type="entry name" value="Transposase_IS3/IS150/IS904"/>
</dbReference>
<dbReference type="PANTHER" id="PTHR46889">
    <property type="entry name" value="TRANSPOSASE INSF FOR INSERTION SEQUENCE IS3B-RELATED"/>
    <property type="match status" value="1"/>
</dbReference>
<dbReference type="PANTHER" id="PTHR46889:SF4">
    <property type="entry name" value="TRANSPOSASE INSO FOR INSERTION SEQUENCE ELEMENT IS911B-RELATED"/>
    <property type="match status" value="1"/>
</dbReference>
<dbReference type="InterPro" id="IPR025948">
    <property type="entry name" value="HTH-like_dom"/>
</dbReference>